<dbReference type="AlphaFoldDB" id="A0A821NUA3"/>
<name>A0A821NUA3_9BILA</name>
<evidence type="ECO:0000313" key="2">
    <source>
        <dbReference type="Proteomes" id="UP000663873"/>
    </source>
</evidence>
<keyword evidence="2" id="KW-1185">Reference proteome</keyword>
<reference evidence="1" key="1">
    <citation type="submission" date="2021-02" db="EMBL/GenBank/DDBJ databases">
        <authorList>
            <person name="Nowell W R."/>
        </authorList>
    </citation>
    <scope>NUCLEOTIDE SEQUENCE</scope>
</reference>
<evidence type="ECO:0000313" key="1">
    <source>
        <dbReference type="EMBL" id="CAF4791095.1"/>
    </source>
</evidence>
<gene>
    <name evidence="1" type="ORF">UJA718_LOCUS40840</name>
</gene>
<organism evidence="1 2">
    <name type="scientific">Rotaria socialis</name>
    <dbReference type="NCBI Taxonomy" id="392032"/>
    <lineage>
        <taxon>Eukaryota</taxon>
        <taxon>Metazoa</taxon>
        <taxon>Spiralia</taxon>
        <taxon>Gnathifera</taxon>
        <taxon>Rotifera</taxon>
        <taxon>Eurotatoria</taxon>
        <taxon>Bdelloidea</taxon>
        <taxon>Philodinida</taxon>
        <taxon>Philodinidae</taxon>
        <taxon>Rotaria</taxon>
    </lineage>
</organism>
<dbReference type="Proteomes" id="UP000663873">
    <property type="component" value="Unassembled WGS sequence"/>
</dbReference>
<dbReference type="EMBL" id="CAJOBP010046340">
    <property type="protein sequence ID" value="CAF4791095.1"/>
    <property type="molecule type" value="Genomic_DNA"/>
</dbReference>
<feature type="non-terminal residue" evidence="1">
    <location>
        <position position="1"/>
    </location>
</feature>
<feature type="non-terminal residue" evidence="1">
    <location>
        <position position="168"/>
    </location>
</feature>
<protein>
    <submittedName>
        <fullName evidence="1">Uncharacterized protein</fullName>
    </submittedName>
</protein>
<accession>A0A821NUA3</accession>
<comment type="caution">
    <text evidence="1">The sequence shown here is derived from an EMBL/GenBank/DDBJ whole genome shotgun (WGS) entry which is preliminary data.</text>
</comment>
<proteinExistence type="predicted"/>
<sequence>NILERQKRLLNYLDEQIHQVEKTSSKSNPIVSLNDVSHLLASKPIQQEQLILATQLCNSIFNIQEHIDEKTNVLHGIEQAISSELNLVLHQQHYDVLPINLTDNANSSSNDLLTLKNSIYRSRELSRIQSKEMHDLDLSLREAEILLGSKYDELKYLEYETSSNSMIR</sequence>